<dbReference type="PROSITE" id="PS50109">
    <property type="entry name" value="HIS_KIN"/>
    <property type="match status" value="1"/>
</dbReference>
<dbReference type="InterPro" id="IPR013656">
    <property type="entry name" value="PAS_4"/>
</dbReference>
<dbReference type="PRINTS" id="PR00344">
    <property type="entry name" value="BCTRLSENSOR"/>
</dbReference>
<proteinExistence type="predicted"/>
<dbReference type="Pfam" id="PF08447">
    <property type="entry name" value="PAS_3"/>
    <property type="match status" value="1"/>
</dbReference>
<dbReference type="Pfam" id="PF02518">
    <property type="entry name" value="HATPase_c"/>
    <property type="match status" value="1"/>
</dbReference>
<dbReference type="Pfam" id="PF08448">
    <property type="entry name" value="PAS_4"/>
    <property type="match status" value="1"/>
</dbReference>
<evidence type="ECO:0000256" key="5">
    <source>
        <dbReference type="PROSITE-ProRule" id="PRU00169"/>
    </source>
</evidence>
<feature type="domain" description="Histidine kinase" evidence="6">
    <location>
        <begin position="270"/>
        <end position="490"/>
    </location>
</feature>
<organism evidence="9 10">
    <name type="scientific">Phenylobacterium terrae</name>
    <dbReference type="NCBI Taxonomy" id="2665495"/>
    <lineage>
        <taxon>Bacteria</taxon>
        <taxon>Pseudomonadati</taxon>
        <taxon>Pseudomonadota</taxon>
        <taxon>Alphaproteobacteria</taxon>
        <taxon>Caulobacterales</taxon>
        <taxon>Caulobacteraceae</taxon>
        <taxon>Phenylobacterium</taxon>
    </lineage>
</organism>
<dbReference type="SMART" id="SM00448">
    <property type="entry name" value="REC"/>
    <property type="match status" value="1"/>
</dbReference>
<dbReference type="InterPro" id="IPR011006">
    <property type="entry name" value="CheY-like_superfamily"/>
</dbReference>
<dbReference type="CDD" id="cd16922">
    <property type="entry name" value="HATPase_EvgS-ArcB-TorS-like"/>
    <property type="match status" value="1"/>
</dbReference>
<reference evidence="10" key="1">
    <citation type="journal article" date="2019" name="Int. J. Syst. Evol. Microbiol.">
        <title>The Global Catalogue of Microorganisms (GCM) 10K type strain sequencing project: providing services to taxonomists for standard genome sequencing and annotation.</title>
        <authorList>
            <consortium name="The Broad Institute Genomics Platform"/>
            <consortium name="The Broad Institute Genome Sequencing Center for Infectious Disease"/>
            <person name="Wu L."/>
            <person name="Ma J."/>
        </authorList>
    </citation>
    <scope>NUCLEOTIDE SEQUENCE [LARGE SCALE GENOMIC DNA]</scope>
    <source>
        <strain evidence="10">DFY28</strain>
    </source>
</reference>
<dbReference type="SUPFAM" id="SSF52172">
    <property type="entry name" value="CheY-like"/>
    <property type="match status" value="1"/>
</dbReference>
<evidence type="ECO:0000259" key="8">
    <source>
        <dbReference type="PROSITE" id="PS50113"/>
    </source>
</evidence>
<dbReference type="SMART" id="SM00388">
    <property type="entry name" value="HisKA"/>
    <property type="match status" value="1"/>
</dbReference>
<comment type="catalytic activity">
    <reaction evidence="1">
        <text>ATP + protein L-histidine = ADP + protein N-phospho-L-histidine.</text>
        <dbReference type="EC" id="2.7.13.3"/>
    </reaction>
</comment>
<keyword evidence="9" id="KW-0067">ATP-binding</keyword>
<evidence type="ECO:0000256" key="3">
    <source>
        <dbReference type="ARBA" id="ARBA00022553"/>
    </source>
</evidence>
<evidence type="ECO:0000256" key="4">
    <source>
        <dbReference type="ARBA" id="ARBA00023012"/>
    </source>
</evidence>
<dbReference type="Proteomes" id="UP001597237">
    <property type="component" value="Unassembled WGS sequence"/>
</dbReference>
<feature type="domain" description="Response regulatory" evidence="7">
    <location>
        <begin position="514"/>
        <end position="633"/>
    </location>
</feature>
<keyword evidence="10" id="KW-1185">Reference proteome</keyword>
<dbReference type="SMART" id="SM00086">
    <property type="entry name" value="PAC"/>
    <property type="match status" value="2"/>
</dbReference>
<keyword evidence="3 5" id="KW-0597">Phosphoprotein</keyword>
<dbReference type="InterPro" id="IPR001789">
    <property type="entry name" value="Sig_transdc_resp-reg_receiver"/>
</dbReference>
<dbReference type="Gene3D" id="3.30.450.20">
    <property type="entry name" value="PAS domain"/>
    <property type="match status" value="2"/>
</dbReference>
<dbReference type="NCBIfam" id="TIGR00229">
    <property type="entry name" value="sensory_box"/>
    <property type="match status" value="2"/>
</dbReference>
<dbReference type="PROSITE" id="PS50110">
    <property type="entry name" value="RESPONSE_REGULATORY"/>
    <property type="match status" value="1"/>
</dbReference>
<comment type="caution">
    <text evidence="9">The sequence shown here is derived from an EMBL/GenBank/DDBJ whole genome shotgun (WGS) entry which is preliminary data.</text>
</comment>
<accession>A0ABW4N191</accession>
<dbReference type="InterPro" id="IPR003594">
    <property type="entry name" value="HATPase_dom"/>
</dbReference>
<dbReference type="Pfam" id="PF00512">
    <property type="entry name" value="HisKA"/>
    <property type="match status" value="1"/>
</dbReference>
<dbReference type="InterPro" id="IPR036890">
    <property type="entry name" value="HATPase_C_sf"/>
</dbReference>
<dbReference type="RefSeq" id="WP_377283969.1">
    <property type="nucleotide sequence ID" value="NZ_JBHRSI010000010.1"/>
</dbReference>
<dbReference type="EMBL" id="JBHUEY010000001">
    <property type="protein sequence ID" value="MFD1783488.1"/>
    <property type="molecule type" value="Genomic_DNA"/>
</dbReference>
<evidence type="ECO:0000313" key="9">
    <source>
        <dbReference type="EMBL" id="MFD1783488.1"/>
    </source>
</evidence>
<dbReference type="CDD" id="cd17546">
    <property type="entry name" value="REC_hyHK_CKI1_RcsC-like"/>
    <property type="match status" value="1"/>
</dbReference>
<dbReference type="PANTHER" id="PTHR45339">
    <property type="entry name" value="HYBRID SIGNAL TRANSDUCTION HISTIDINE KINASE J"/>
    <property type="match status" value="1"/>
</dbReference>
<keyword evidence="4" id="KW-0902">Two-component regulatory system</keyword>
<dbReference type="PROSITE" id="PS50113">
    <property type="entry name" value="PAC"/>
    <property type="match status" value="2"/>
</dbReference>
<dbReference type="InterPro" id="IPR035965">
    <property type="entry name" value="PAS-like_dom_sf"/>
</dbReference>
<evidence type="ECO:0000313" key="10">
    <source>
        <dbReference type="Proteomes" id="UP001597237"/>
    </source>
</evidence>
<dbReference type="Gene3D" id="1.10.287.130">
    <property type="match status" value="1"/>
</dbReference>
<protein>
    <recommendedName>
        <fullName evidence="2">histidine kinase</fullName>
        <ecNumber evidence="2">2.7.13.3</ecNumber>
    </recommendedName>
</protein>
<evidence type="ECO:0000259" key="7">
    <source>
        <dbReference type="PROSITE" id="PS50110"/>
    </source>
</evidence>
<dbReference type="GO" id="GO:0005524">
    <property type="term" value="F:ATP binding"/>
    <property type="evidence" value="ECO:0007669"/>
    <property type="project" value="UniProtKB-KW"/>
</dbReference>
<dbReference type="PANTHER" id="PTHR45339:SF1">
    <property type="entry name" value="HYBRID SIGNAL TRANSDUCTION HISTIDINE KINASE J"/>
    <property type="match status" value="1"/>
</dbReference>
<dbReference type="SUPFAM" id="SSF47384">
    <property type="entry name" value="Homodimeric domain of signal transducing histidine kinase"/>
    <property type="match status" value="1"/>
</dbReference>
<evidence type="ECO:0000256" key="1">
    <source>
        <dbReference type="ARBA" id="ARBA00000085"/>
    </source>
</evidence>
<name>A0ABW4N191_9CAUL</name>
<dbReference type="Pfam" id="PF00072">
    <property type="entry name" value="Response_reg"/>
    <property type="match status" value="1"/>
</dbReference>
<feature type="domain" description="PAC" evidence="8">
    <location>
        <begin position="200"/>
        <end position="252"/>
    </location>
</feature>
<dbReference type="CDD" id="cd00130">
    <property type="entry name" value="PAS"/>
    <property type="match status" value="2"/>
</dbReference>
<keyword evidence="9" id="KW-0547">Nucleotide-binding</keyword>
<dbReference type="EC" id="2.7.13.3" evidence="2"/>
<dbReference type="InterPro" id="IPR000014">
    <property type="entry name" value="PAS"/>
</dbReference>
<dbReference type="Gene3D" id="3.40.50.2300">
    <property type="match status" value="1"/>
</dbReference>
<dbReference type="Gene3D" id="3.30.565.10">
    <property type="entry name" value="Histidine kinase-like ATPase, C-terminal domain"/>
    <property type="match status" value="1"/>
</dbReference>
<dbReference type="InterPro" id="IPR003661">
    <property type="entry name" value="HisK_dim/P_dom"/>
</dbReference>
<dbReference type="InterPro" id="IPR001610">
    <property type="entry name" value="PAC"/>
</dbReference>
<dbReference type="InterPro" id="IPR013655">
    <property type="entry name" value="PAS_fold_3"/>
</dbReference>
<dbReference type="SUPFAM" id="SSF55785">
    <property type="entry name" value="PYP-like sensor domain (PAS domain)"/>
    <property type="match status" value="2"/>
</dbReference>
<dbReference type="InterPro" id="IPR004358">
    <property type="entry name" value="Sig_transdc_His_kin-like_C"/>
</dbReference>
<gene>
    <name evidence="9" type="ORF">ACFSC0_08805</name>
</gene>
<sequence>MLDARRINASLIYSETVALCITDLEMRIIDASPRWRAERRLEDVEIIGRRLYDVVPNTIRWKDVYENNLRGEVLREDRVRLILPDGAHRWVRPEITPWRDADGKIGGLLILTTDITEMVEALEEAKRSEERLKLALEIGQMRMWALDFQRREAAFSGQPRSGEPTTYKDLNANIWNAVHPQDQPAAREAWRRHLEEGAPYRQIYRELQIDGPHRWVDTSVEAVQDEAGKLLRVVGVIRDIDDQKRAELELVKAKEAAEAANKAKSEFLANMSHEIRTPLNGVMGVAGALARTRLDAQQAEMVQLIETSAKTLEALLSDVLDLARIEAGHLDIKPEPFDLTASVNACAALFEPSAEAKGLHFQVAVAPAAEGAYLGDAPRLRQILSNLLGNAVKFTDQGHVRLSVDAEPSEGGRRLVFRVADSGIGFDEETASRLFGRFQQADGSITRKYGGSGLGLAISRSLAEAMGGALTAEGAPGAGAIFTLTLELPRVDPVQTGRTETVARPGTAEIGAMRVLLAEDHPTNRRLVEMILGAAGVELTCVENGAQAVETAELTEFDLILMDMQMPVMDGLTAIRRIRALEARTGRVRTPIFSLTANAMPEHTRASKEAGADGHLSKPITADALLAKAEEGWALSLARRGAGPAEHAASA</sequence>
<dbReference type="SMART" id="SM00387">
    <property type="entry name" value="HATPase_c"/>
    <property type="match status" value="1"/>
</dbReference>
<dbReference type="InterPro" id="IPR005467">
    <property type="entry name" value="His_kinase_dom"/>
</dbReference>
<dbReference type="InterPro" id="IPR036097">
    <property type="entry name" value="HisK_dim/P_sf"/>
</dbReference>
<dbReference type="SUPFAM" id="SSF55874">
    <property type="entry name" value="ATPase domain of HSP90 chaperone/DNA topoisomerase II/histidine kinase"/>
    <property type="match status" value="1"/>
</dbReference>
<dbReference type="InterPro" id="IPR000700">
    <property type="entry name" value="PAS-assoc_C"/>
</dbReference>
<feature type="modified residue" description="4-aspartylphosphate" evidence="5">
    <location>
        <position position="563"/>
    </location>
</feature>
<evidence type="ECO:0000259" key="6">
    <source>
        <dbReference type="PROSITE" id="PS50109"/>
    </source>
</evidence>
<feature type="domain" description="PAC" evidence="8">
    <location>
        <begin position="75"/>
        <end position="127"/>
    </location>
</feature>
<dbReference type="CDD" id="cd00082">
    <property type="entry name" value="HisKA"/>
    <property type="match status" value="1"/>
</dbReference>
<evidence type="ECO:0000256" key="2">
    <source>
        <dbReference type="ARBA" id="ARBA00012438"/>
    </source>
</evidence>